<evidence type="ECO:0000313" key="4">
    <source>
        <dbReference type="Proteomes" id="UP001243364"/>
    </source>
</evidence>
<feature type="compositionally biased region" description="Basic and acidic residues" evidence="2">
    <location>
        <begin position="1"/>
        <end position="19"/>
    </location>
</feature>
<organism evidence="3 4">
    <name type="scientific">Streptomyces achromogenes</name>
    <dbReference type="NCBI Taxonomy" id="67255"/>
    <lineage>
        <taxon>Bacteria</taxon>
        <taxon>Bacillati</taxon>
        <taxon>Actinomycetota</taxon>
        <taxon>Actinomycetes</taxon>
        <taxon>Kitasatosporales</taxon>
        <taxon>Streptomycetaceae</taxon>
        <taxon>Streptomyces</taxon>
    </lineage>
</organism>
<dbReference type="Proteomes" id="UP001243364">
    <property type="component" value="Unassembled WGS sequence"/>
</dbReference>
<name>A0ABU0QE26_STRAH</name>
<keyword evidence="4" id="KW-1185">Reference proteome</keyword>
<dbReference type="PANTHER" id="PTHR44103:SF1">
    <property type="entry name" value="PROPROTEIN CONVERTASE P"/>
    <property type="match status" value="1"/>
</dbReference>
<dbReference type="Gene3D" id="2.130.10.130">
    <property type="entry name" value="Integrin alpha, N-terminal"/>
    <property type="match status" value="1"/>
</dbReference>
<evidence type="ECO:0000256" key="1">
    <source>
        <dbReference type="ARBA" id="ARBA00022729"/>
    </source>
</evidence>
<accession>A0ABU0QE26</accession>
<evidence type="ECO:0000256" key="2">
    <source>
        <dbReference type="SAM" id="MobiDB-lite"/>
    </source>
</evidence>
<dbReference type="InterPro" id="IPR028994">
    <property type="entry name" value="Integrin_alpha_N"/>
</dbReference>
<keyword evidence="1" id="KW-0732">Signal</keyword>
<proteinExistence type="predicted"/>
<dbReference type="InterPro" id="IPR013517">
    <property type="entry name" value="FG-GAP"/>
</dbReference>
<evidence type="ECO:0000313" key="3">
    <source>
        <dbReference type="EMBL" id="MDQ0688914.1"/>
    </source>
</evidence>
<evidence type="ECO:0008006" key="5">
    <source>
        <dbReference type="Google" id="ProtNLM"/>
    </source>
</evidence>
<protein>
    <recommendedName>
        <fullName evidence="5">VCBS repeat-containing protein</fullName>
    </recommendedName>
</protein>
<dbReference type="Pfam" id="PF13517">
    <property type="entry name" value="FG-GAP_3"/>
    <property type="match status" value="1"/>
</dbReference>
<dbReference type="SUPFAM" id="SSF69318">
    <property type="entry name" value="Integrin alpha N-terminal domain"/>
    <property type="match status" value="1"/>
</dbReference>
<comment type="caution">
    <text evidence="3">The sequence shown here is derived from an EMBL/GenBank/DDBJ whole genome shotgun (WGS) entry which is preliminary data.</text>
</comment>
<gene>
    <name evidence="3" type="ORF">QFZ56_007877</name>
</gene>
<dbReference type="PANTHER" id="PTHR44103">
    <property type="entry name" value="PROPROTEIN CONVERTASE P"/>
    <property type="match status" value="1"/>
</dbReference>
<reference evidence="3 4" key="1">
    <citation type="submission" date="2023-07" db="EMBL/GenBank/DDBJ databases">
        <title>Comparative genomics of wheat-associated soil bacteria to identify genetic determinants of phenazine resistance.</title>
        <authorList>
            <person name="Mouncey N."/>
        </authorList>
    </citation>
    <scope>NUCLEOTIDE SEQUENCE [LARGE SCALE GENOMIC DNA]</scope>
    <source>
        <strain evidence="3 4">W4I19-2</strain>
    </source>
</reference>
<sequence length="232" mass="24262">MDPPDRHLRPDDQSHDAVHGRPGGGPRLPHRRLRITGKFTLGNCLANDARGSYFKGNLADVKVWKGAALNAVQVATMANITLPKAPYTFADVADADGDGKADLVSADATGSLWLYPGNGNGGWSSAATYIGSGLSTHTFAGIGDFNSDAKPDVIVRDTTGALWLYPGNGSNGFGARSQIGTGWNGYTFAGIGDFNSAGTPDVIARDDATGILWLYPCSATAFGTRQQIGSGW</sequence>
<feature type="region of interest" description="Disordered" evidence="2">
    <location>
        <begin position="1"/>
        <end position="31"/>
    </location>
</feature>
<dbReference type="EMBL" id="JAUSYA010000001">
    <property type="protein sequence ID" value="MDQ0688914.1"/>
    <property type="molecule type" value="Genomic_DNA"/>
</dbReference>